<organism evidence="2 4">
    <name type="scientific">Frankliniella fusca</name>
    <dbReference type="NCBI Taxonomy" id="407009"/>
    <lineage>
        <taxon>Eukaryota</taxon>
        <taxon>Metazoa</taxon>
        <taxon>Ecdysozoa</taxon>
        <taxon>Arthropoda</taxon>
        <taxon>Hexapoda</taxon>
        <taxon>Insecta</taxon>
        <taxon>Pterygota</taxon>
        <taxon>Neoptera</taxon>
        <taxon>Paraneoptera</taxon>
        <taxon>Thysanoptera</taxon>
        <taxon>Terebrantia</taxon>
        <taxon>Thripoidea</taxon>
        <taxon>Thripidae</taxon>
        <taxon>Frankliniella</taxon>
    </lineage>
</organism>
<dbReference type="Proteomes" id="UP001219518">
    <property type="component" value="Unassembled WGS sequence"/>
</dbReference>
<protein>
    <submittedName>
        <fullName evidence="2">Zinc finger MYM-type protein 1</fullName>
    </submittedName>
</protein>
<keyword evidence="4" id="KW-1185">Reference proteome</keyword>
<dbReference type="InterPro" id="IPR008906">
    <property type="entry name" value="HATC_C_dom"/>
</dbReference>
<dbReference type="AlphaFoldDB" id="A0AAE1GZ64"/>
<feature type="domain" description="HAT C-terminal dimerisation" evidence="1">
    <location>
        <begin position="590"/>
        <end position="663"/>
    </location>
</feature>
<accession>A0AAE1GZ64</accession>
<dbReference type="EMBL" id="JAHWGI010001316">
    <property type="protein sequence ID" value="KAK3928101.1"/>
    <property type="molecule type" value="Genomic_DNA"/>
</dbReference>
<evidence type="ECO:0000313" key="2">
    <source>
        <dbReference type="EMBL" id="KAK3911528.1"/>
    </source>
</evidence>
<evidence type="ECO:0000313" key="3">
    <source>
        <dbReference type="EMBL" id="KAK3928101.1"/>
    </source>
</evidence>
<proteinExistence type="predicted"/>
<gene>
    <name evidence="3" type="ORF">KUF71_016450</name>
    <name evidence="2" type="ORF">KUF71_021256</name>
</gene>
<evidence type="ECO:0000313" key="4">
    <source>
        <dbReference type="Proteomes" id="UP001219518"/>
    </source>
</evidence>
<name>A0AAE1GZ64_9NEOP</name>
<sequence length="762" mass="86479">MPKARPKVIGKYAKYEKKYNNDWEKEDLFKGWLKETPEEKVMRGKPQAYCSYCDCYLRAHKSDLKDHALCKKHLANASAIPSVKAGKGGRQSTLENHGISIKSAESKKTDMTLAVHIACHSSIKTIDHLGPVLKKVGKYTGTKSFENVRIHRTKCASIISHVVAPAMLEELVADIGDGYYSTIVDESTDTTASKWLAIMVKYYSFKKKAMIVDLLGLVETPRATAPLVYEAFTSFMAKIGLRLIRMLALGTDGGLNLCGSNNSLFAYLKRDDCPNLHLFRCICHAFDKCASYASKCFPPTLEFMLRETRGWFSHSSVRKAEYEEVYKELTDNGAKPPQLVRLAATRWLAWYGAVKAHVGQYKQLHELFMRAARADSREQCHMAHTLAQLHDDGAHLLYLKFLQPILRELTALNVAFQRSTGDVVKLYTDLKAFIFSVARKVLKADAIRQTQSNMLRLTELQALQVALQRKDNYRPIDLVKYGEGFHQTALELKLPEEKLTAVKSTCADFLLKLTHELTQRLPSCVEIVEKVRAFQPSIALSDGRGRPEFESLPLDYIRGGDFDRELLETQWEKLGTMKLDVICPDAEDIKNVELLEFWGSVWDLKRADGERMFGELARFVLSVLTFPTSNAVVERLFSLLSLVKTKIRNKLSLLSLEAILRVRTHMHANNMCCCDFEPTIAMLQKFNSKVMYCSKKDKDHRNRADHEHEIEEMEVDDPSADSVLEEEHPLAINLEALDDNTVPIPEWDEMLDLLASVENDVI</sequence>
<dbReference type="InterPro" id="IPR012337">
    <property type="entry name" value="RNaseH-like_sf"/>
</dbReference>
<dbReference type="SUPFAM" id="SSF53098">
    <property type="entry name" value="Ribonuclease H-like"/>
    <property type="match status" value="1"/>
</dbReference>
<dbReference type="EMBL" id="JAHWGI010000278">
    <property type="protein sequence ID" value="KAK3911528.1"/>
    <property type="molecule type" value="Genomic_DNA"/>
</dbReference>
<dbReference type="GO" id="GO:0046983">
    <property type="term" value="F:protein dimerization activity"/>
    <property type="evidence" value="ECO:0007669"/>
    <property type="project" value="InterPro"/>
</dbReference>
<dbReference type="PANTHER" id="PTHR37162:SF1">
    <property type="entry name" value="BED-TYPE DOMAIN-CONTAINING PROTEIN"/>
    <property type="match status" value="1"/>
</dbReference>
<reference evidence="2" key="2">
    <citation type="journal article" date="2023" name="BMC Genomics">
        <title>Pest status, molecular evolution, and epigenetic factors derived from the genome assembly of Frankliniella fusca, a thysanopteran phytovirus vector.</title>
        <authorList>
            <person name="Catto M.A."/>
            <person name="Labadie P.E."/>
            <person name="Jacobson A.L."/>
            <person name="Kennedy G.G."/>
            <person name="Srinivasan R."/>
            <person name="Hunt B.G."/>
        </authorList>
    </citation>
    <scope>NUCLEOTIDE SEQUENCE</scope>
    <source>
        <strain evidence="2">PL_HMW_Pooled</strain>
    </source>
</reference>
<reference evidence="2" key="1">
    <citation type="submission" date="2021-07" db="EMBL/GenBank/DDBJ databases">
        <authorList>
            <person name="Catto M.A."/>
            <person name="Jacobson A."/>
            <person name="Kennedy G."/>
            <person name="Labadie P."/>
            <person name="Hunt B.G."/>
            <person name="Srinivasan R."/>
        </authorList>
    </citation>
    <scope>NUCLEOTIDE SEQUENCE</scope>
    <source>
        <strain evidence="2">PL_HMW_Pooled</strain>
        <tissue evidence="2">Head</tissue>
    </source>
</reference>
<comment type="caution">
    <text evidence="2">The sequence shown here is derived from an EMBL/GenBank/DDBJ whole genome shotgun (WGS) entry which is preliminary data.</text>
</comment>
<evidence type="ECO:0000259" key="1">
    <source>
        <dbReference type="Pfam" id="PF05699"/>
    </source>
</evidence>
<dbReference type="Pfam" id="PF05699">
    <property type="entry name" value="Dimer_Tnp_hAT"/>
    <property type="match status" value="1"/>
</dbReference>
<dbReference type="PANTHER" id="PTHR37162">
    <property type="entry name" value="HAT FAMILY DIMERISATION DOMAINCONTAINING PROTEIN-RELATED"/>
    <property type="match status" value="1"/>
</dbReference>